<comment type="caution">
    <text evidence="10">The sequence shown here is derived from an EMBL/GenBank/DDBJ whole genome shotgun (WGS) entry which is preliminary data.</text>
</comment>
<evidence type="ECO:0000256" key="4">
    <source>
        <dbReference type="ARBA" id="ARBA00022692"/>
    </source>
</evidence>
<dbReference type="Pfam" id="PF06990">
    <property type="entry name" value="Gal-3-0_sulfotr"/>
    <property type="match status" value="1"/>
</dbReference>
<dbReference type="Proteomes" id="UP000230750">
    <property type="component" value="Unassembled WGS sequence"/>
</dbReference>
<dbReference type="STRING" id="307972.A0A2G8LB95"/>
<dbReference type="InterPro" id="IPR009729">
    <property type="entry name" value="Gal-3-0_sulfotransfrase"/>
</dbReference>
<comment type="subcellular location">
    <subcellularLocation>
        <location evidence="1">Golgi apparatus membrane</location>
        <topology evidence="1">Single-pass type II membrane protein</topology>
    </subcellularLocation>
</comment>
<evidence type="ECO:0000256" key="7">
    <source>
        <dbReference type="ARBA" id="ARBA00023034"/>
    </source>
</evidence>
<evidence type="ECO:0000256" key="1">
    <source>
        <dbReference type="ARBA" id="ARBA00004323"/>
    </source>
</evidence>
<evidence type="ECO:0000256" key="2">
    <source>
        <dbReference type="ARBA" id="ARBA00008124"/>
    </source>
</evidence>
<evidence type="ECO:0000313" key="11">
    <source>
        <dbReference type="Proteomes" id="UP000230750"/>
    </source>
</evidence>
<comment type="similarity">
    <text evidence="2">Belongs to the galactose-3-O-sulfotransferase family.</text>
</comment>
<keyword evidence="5" id="KW-0735">Signal-anchor</keyword>
<keyword evidence="11" id="KW-1185">Reference proteome</keyword>
<dbReference type="SUPFAM" id="SSF52540">
    <property type="entry name" value="P-loop containing nucleoside triphosphate hydrolases"/>
    <property type="match status" value="1"/>
</dbReference>
<name>A0A2G8LB95_STIJA</name>
<keyword evidence="9" id="KW-0325">Glycoprotein</keyword>
<evidence type="ECO:0000313" key="10">
    <source>
        <dbReference type="EMBL" id="PIK57485.1"/>
    </source>
</evidence>
<dbReference type="GO" id="GO:0000139">
    <property type="term" value="C:Golgi membrane"/>
    <property type="evidence" value="ECO:0007669"/>
    <property type="project" value="UniProtKB-SubCell"/>
</dbReference>
<dbReference type="GO" id="GO:0001733">
    <property type="term" value="F:galactosylceramide sulfotransferase activity"/>
    <property type="evidence" value="ECO:0007669"/>
    <property type="project" value="InterPro"/>
</dbReference>
<dbReference type="PANTHER" id="PTHR14647:SF87">
    <property type="entry name" value="PUTATIVE-RELATED"/>
    <property type="match status" value="1"/>
</dbReference>
<gene>
    <name evidence="10" type="ORF">BSL78_05638</name>
</gene>
<accession>A0A2G8LB95</accession>
<keyword evidence="3 10" id="KW-0808">Transferase</keyword>
<dbReference type="AlphaFoldDB" id="A0A2G8LB95"/>
<evidence type="ECO:0000256" key="3">
    <source>
        <dbReference type="ARBA" id="ARBA00022679"/>
    </source>
</evidence>
<evidence type="ECO:0000256" key="6">
    <source>
        <dbReference type="ARBA" id="ARBA00022989"/>
    </source>
</evidence>
<keyword evidence="6" id="KW-1133">Transmembrane helix</keyword>
<dbReference type="InterPro" id="IPR027417">
    <property type="entry name" value="P-loop_NTPase"/>
</dbReference>
<keyword evidence="7" id="KW-0333">Golgi apparatus</keyword>
<organism evidence="10 11">
    <name type="scientific">Stichopus japonicus</name>
    <name type="common">Sea cucumber</name>
    <dbReference type="NCBI Taxonomy" id="307972"/>
    <lineage>
        <taxon>Eukaryota</taxon>
        <taxon>Metazoa</taxon>
        <taxon>Echinodermata</taxon>
        <taxon>Eleutherozoa</taxon>
        <taxon>Echinozoa</taxon>
        <taxon>Holothuroidea</taxon>
        <taxon>Aspidochirotacea</taxon>
        <taxon>Aspidochirotida</taxon>
        <taxon>Stichopodidae</taxon>
        <taxon>Apostichopus</taxon>
    </lineage>
</organism>
<dbReference type="EMBL" id="MRZV01000141">
    <property type="protein sequence ID" value="PIK57485.1"/>
    <property type="molecule type" value="Genomic_DNA"/>
</dbReference>
<proteinExistence type="inferred from homology"/>
<reference evidence="10 11" key="1">
    <citation type="journal article" date="2017" name="PLoS Biol.">
        <title>The sea cucumber genome provides insights into morphological evolution and visceral regeneration.</title>
        <authorList>
            <person name="Zhang X."/>
            <person name="Sun L."/>
            <person name="Yuan J."/>
            <person name="Sun Y."/>
            <person name="Gao Y."/>
            <person name="Zhang L."/>
            <person name="Li S."/>
            <person name="Dai H."/>
            <person name="Hamel J.F."/>
            <person name="Liu C."/>
            <person name="Yu Y."/>
            <person name="Liu S."/>
            <person name="Lin W."/>
            <person name="Guo K."/>
            <person name="Jin S."/>
            <person name="Xu P."/>
            <person name="Storey K.B."/>
            <person name="Huan P."/>
            <person name="Zhang T."/>
            <person name="Zhou Y."/>
            <person name="Zhang J."/>
            <person name="Lin C."/>
            <person name="Li X."/>
            <person name="Xing L."/>
            <person name="Huo D."/>
            <person name="Sun M."/>
            <person name="Wang L."/>
            <person name="Mercier A."/>
            <person name="Li F."/>
            <person name="Yang H."/>
            <person name="Xiang J."/>
        </authorList>
    </citation>
    <scope>NUCLEOTIDE SEQUENCE [LARGE SCALE GENOMIC DNA]</scope>
    <source>
        <strain evidence="10">Shaxun</strain>
        <tissue evidence="10">Muscle</tissue>
    </source>
</reference>
<dbReference type="Gene3D" id="3.40.50.300">
    <property type="entry name" value="P-loop containing nucleotide triphosphate hydrolases"/>
    <property type="match status" value="1"/>
</dbReference>
<evidence type="ECO:0000256" key="9">
    <source>
        <dbReference type="ARBA" id="ARBA00023180"/>
    </source>
</evidence>
<evidence type="ECO:0000256" key="5">
    <source>
        <dbReference type="ARBA" id="ARBA00022968"/>
    </source>
</evidence>
<dbReference type="PANTHER" id="PTHR14647">
    <property type="entry name" value="GALACTOSE-3-O-SULFOTRANSFERASE"/>
    <property type="match status" value="1"/>
</dbReference>
<keyword evidence="4" id="KW-0812">Transmembrane</keyword>
<dbReference type="GO" id="GO:0009247">
    <property type="term" value="P:glycolipid biosynthetic process"/>
    <property type="evidence" value="ECO:0007669"/>
    <property type="project" value="InterPro"/>
</dbReference>
<protein>
    <submittedName>
        <fullName evidence="10">Putative galactosylceramide sulfotransferase isoform X2</fullName>
    </submittedName>
</protein>
<dbReference type="OrthoDB" id="514299at2759"/>
<sequence>MQPLNSVAFVKTFKTGSSTLAGILARYGYERNLSFALPKSEMFLSHTPFNPKTSKLLSMPVPPGFHILNNHAIFNKSGFQEVMRPETKYITLLRDPIKTFYSLIAYFHLLKHYNFTGDIFSPDFPMKSFLDIVSITHTHRTGLIHNGQMFSLGFDTYTQSNDEDAVAKKIRELDLELDLVLMNEYFDESLIILKKMMCWQFEDILYVSQKISGRKYNFPEEHVDLLRNWTAADSALYNHFNHTLWTKVQAYGSTFTSDLTYFRLLNQNVNNICSQKVISTHGLEQPLPNLRAQNGNWTKFALISKRACYPYTVLIRENLKHGMSG</sequence>
<evidence type="ECO:0000256" key="8">
    <source>
        <dbReference type="ARBA" id="ARBA00023136"/>
    </source>
</evidence>
<keyword evidence="8" id="KW-0472">Membrane</keyword>